<dbReference type="Proteomes" id="UP000276899">
    <property type="component" value="Chromosome"/>
</dbReference>
<dbReference type="KEGG" id="asla:NCTC11923_02397"/>
<dbReference type="STRING" id="1278298.GCA_000428685_01387"/>
<evidence type="ECO:0008006" key="3">
    <source>
        <dbReference type="Google" id="ProtNLM"/>
    </source>
</evidence>
<dbReference type="RefSeq" id="WP_026428003.1">
    <property type="nucleotide sequence ID" value="NZ_CBCRWE010000119.1"/>
</dbReference>
<gene>
    <name evidence="1" type="ORF">NCTC11923_02397</name>
</gene>
<dbReference type="AlphaFoldDB" id="A0A448KFP6"/>
<evidence type="ECO:0000313" key="2">
    <source>
        <dbReference type="Proteomes" id="UP000276899"/>
    </source>
</evidence>
<dbReference type="Pfam" id="PF14367">
    <property type="entry name" value="DUF4411"/>
    <property type="match status" value="1"/>
</dbReference>
<evidence type="ECO:0000313" key="1">
    <source>
        <dbReference type="EMBL" id="VEG75722.1"/>
    </source>
</evidence>
<protein>
    <recommendedName>
        <fullName evidence="3">PIN domain-containing protein</fullName>
    </recommendedName>
</protein>
<dbReference type="InterPro" id="IPR016541">
    <property type="entry name" value="UCP008505"/>
</dbReference>
<organism evidence="1 2">
    <name type="scientific">Actinomyces slackii</name>
    <dbReference type="NCBI Taxonomy" id="52774"/>
    <lineage>
        <taxon>Bacteria</taxon>
        <taxon>Bacillati</taxon>
        <taxon>Actinomycetota</taxon>
        <taxon>Actinomycetes</taxon>
        <taxon>Actinomycetales</taxon>
        <taxon>Actinomycetaceae</taxon>
        <taxon>Actinomyces</taxon>
    </lineage>
</organism>
<dbReference type="InterPro" id="IPR029060">
    <property type="entry name" value="PIN-like_dom_sf"/>
</dbReference>
<dbReference type="SUPFAM" id="SSF88723">
    <property type="entry name" value="PIN domain-like"/>
    <property type="match status" value="1"/>
</dbReference>
<name>A0A448KFP6_9ACTO</name>
<dbReference type="Gene3D" id="3.40.50.1010">
    <property type="entry name" value="5'-nuclease"/>
    <property type="match status" value="1"/>
</dbReference>
<accession>A0A448KFP6</accession>
<dbReference type="EMBL" id="LR134363">
    <property type="protein sequence ID" value="VEG75722.1"/>
    <property type="molecule type" value="Genomic_DNA"/>
</dbReference>
<keyword evidence="2" id="KW-1185">Reference proteome</keyword>
<proteinExistence type="predicted"/>
<sequence>MTYLLDANVFIQAKNSYYSFDLAPGFWEWLEHVEATGQACSVQAVYRELVAGGDDLAAWSKNHSPFFILPDQRTASQFQRLTNWANSQSFKPSALSAFTSSNADFLLVAHAAAYNLTVVTHETAASGSRKRVKIPDACKALDVPWCNTFTMMRNCGARLVLA</sequence>
<reference evidence="1 2" key="1">
    <citation type="submission" date="2018-12" db="EMBL/GenBank/DDBJ databases">
        <authorList>
            <consortium name="Pathogen Informatics"/>
        </authorList>
    </citation>
    <scope>NUCLEOTIDE SEQUENCE [LARGE SCALE GENOMIC DNA]</scope>
    <source>
        <strain evidence="1 2">NCTC11923</strain>
    </source>
</reference>